<dbReference type="InterPro" id="IPR028082">
    <property type="entry name" value="Peripla_BP_I"/>
</dbReference>
<dbReference type="Proteomes" id="UP001519460">
    <property type="component" value="Unassembled WGS sequence"/>
</dbReference>
<dbReference type="Gene3D" id="3.40.50.2300">
    <property type="match status" value="1"/>
</dbReference>
<evidence type="ECO:0000259" key="5">
    <source>
        <dbReference type="Pfam" id="PF01094"/>
    </source>
</evidence>
<dbReference type="Pfam" id="PF01094">
    <property type="entry name" value="ANF_receptor"/>
    <property type="match status" value="1"/>
</dbReference>
<keyword evidence="7" id="KW-1185">Reference proteome</keyword>
<accession>A0ABD0L7Q9</accession>
<keyword evidence="3" id="KW-1133">Transmembrane helix</keyword>
<organism evidence="6 7">
    <name type="scientific">Batillaria attramentaria</name>
    <dbReference type="NCBI Taxonomy" id="370345"/>
    <lineage>
        <taxon>Eukaryota</taxon>
        <taxon>Metazoa</taxon>
        <taxon>Spiralia</taxon>
        <taxon>Lophotrochozoa</taxon>
        <taxon>Mollusca</taxon>
        <taxon>Gastropoda</taxon>
        <taxon>Caenogastropoda</taxon>
        <taxon>Sorbeoconcha</taxon>
        <taxon>Cerithioidea</taxon>
        <taxon>Batillariidae</taxon>
        <taxon>Batillaria</taxon>
    </lineage>
</organism>
<keyword evidence="2" id="KW-0812">Transmembrane</keyword>
<comment type="subcellular location">
    <subcellularLocation>
        <location evidence="1">Membrane</location>
    </subcellularLocation>
</comment>
<comment type="caution">
    <text evidence="6">The sequence shown here is derived from an EMBL/GenBank/DDBJ whole genome shotgun (WGS) entry which is preliminary data.</text>
</comment>
<dbReference type="AlphaFoldDB" id="A0ABD0L7Q9"/>
<evidence type="ECO:0000256" key="2">
    <source>
        <dbReference type="ARBA" id="ARBA00022692"/>
    </source>
</evidence>
<dbReference type="EMBL" id="JACVVK020000076">
    <property type="protein sequence ID" value="KAK7495318.1"/>
    <property type="molecule type" value="Genomic_DNA"/>
</dbReference>
<reference evidence="6 7" key="1">
    <citation type="journal article" date="2023" name="Sci. Data">
        <title>Genome assembly of the Korean intertidal mud-creeper Batillaria attramentaria.</title>
        <authorList>
            <person name="Patra A.K."/>
            <person name="Ho P.T."/>
            <person name="Jun S."/>
            <person name="Lee S.J."/>
            <person name="Kim Y."/>
            <person name="Won Y.J."/>
        </authorList>
    </citation>
    <scope>NUCLEOTIDE SEQUENCE [LARGE SCALE GENOMIC DNA]</scope>
    <source>
        <strain evidence="6">Wonlab-2016</strain>
    </source>
</reference>
<dbReference type="GO" id="GO:0016020">
    <property type="term" value="C:membrane"/>
    <property type="evidence" value="ECO:0007669"/>
    <property type="project" value="UniProtKB-SubCell"/>
</dbReference>
<protein>
    <recommendedName>
        <fullName evidence="5">Receptor ligand binding region domain-containing protein</fullName>
    </recommendedName>
</protein>
<sequence length="182" mass="20977">KHRQHALVSTVKNHAAGLYQVQYIHNQLTLSGHKVEIGYWRLEDIRHVHDDLRKLDRQNPHHVKNFVVDLSSQADYRALLAQIPEVGMNRIGYNYLLTTMDIATLDLKRFQHGGVNITGFQLINLTSSRVTDFLTKWSTLEPTEKERDGLTKTFVHNKKSDRKSYGWRKEVEGGVMINAGET</sequence>
<evidence type="ECO:0000256" key="3">
    <source>
        <dbReference type="ARBA" id="ARBA00022989"/>
    </source>
</evidence>
<evidence type="ECO:0000313" key="6">
    <source>
        <dbReference type="EMBL" id="KAK7495318.1"/>
    </source>
</evidence>
<proteinExistence type="predicted"/>
<evidence type="ECO:0000256" key="1">
    <source>
        <dbReference type="ARBA" id="ARBA00004370"/>
    </source>
</evidence>
<evidence type="ECO:0000313" key="7">
    <source>
        <dbReference type="Proteomes" id="UP001519460"/>
    </source>
</evidence>
<feature type="non-terminal residue" evidence="6">
    <location>
        <position position="182"/>
    </location>
</feature>
<evidence type="ECO:0000256" key="4">
    <source>
        <dbReference type="ARBA" id="ARBA00023136"/>
    </source>
</evidence>
<name>A0ABD0L7Q9_9CAEN</name>
<dbReference type="SUPFAM" id="SSF53822">
    <property type="entry name" value="Periplasmic binding protein-like I"/>
    <property type="match status" value="1"/>
</dbReference>
<keyword evidence="4" id="KW-0472">Membrane</keyword>
<feature type="domain" description="Receptor ligand binding region" evidence="5">
    <location>
        <begin position="33"/>
        <end position="141"/>
    </location>
</feature>
<feature type="non-terminal residue" evidence="6">
    <location>
        <position position="1"/>
    </location>
</feature>
<gene>
    <name evidence="6" type="ORF">BaRGS_00013500</name>
</gene>
<dbReference type="InterPro" id="IPR001828">
    <property type="entry name" value="ANF_lig-bd_rcpt"/>
</dbReference>